<feature type="modified residue" description="4-aspartylphosphate" evidence="1">
    <location>
        <position position="81"/>
    </location>
</feature>
<reference evidence="4" key="1">
    <citation type="journal article" date="2019" name="Int. J. Syst. Evol. Microbiol.">
        <title>The Global Catalogue of Microorganisms (GCM) 10K type strain sequencing project: providing services to taxonomists for standard genome sequencing and annotation.</title>
        <authorList>
            <consortium name="The Broad Institute Genomics Platform"/>
            <consortium name="The Broad Institute Genome Sequencing Center for Infectious Disease"/>
            <person name="Wu L."/>
            <person name="Ma J."/>
        </authorList>
    </citation>
    <scope>NUCLEOTIDE SEQUENCE [LARGE SCALE GENOMIC DNA]</scope>
    <source>
        <strain evidence="4">CGMCC 1.15923</strain>
    </source>
</reference>
<accession>A0ABQ1IQM0</accession>
<dbReference type="PROSITE" id="PS50110">
    <property type="entry name" value="RESPONSE_REGULATORY"/>
    <property type="match status" value="1"/>
</dbReference>
<evidence type="ECO:0000256" key="1">
    <source>
        <dbReference type="PROSITE-ProRule" id="PRU00169"/>
    </source>
</evidence>
<evidence type="ECO:0000313" key="4">
    <source>
        <dbReference type="Proteomes" id="UP000646152"/>
    </source>
</evidence>
<gene>
    <name evidence="3" type="ORF">GCM10011502_21310</name>
</gene>
<name>A0ABQ1IQM0_9GAMM</name>
<dbReference type="InterPro" id="IPR011006">
    <property type="entry name" value="CheY-like_superfamily"/>
</dbReference>
<feature type="domain" description="Response regulatory" evidence="2">
    <location>
        <begin position="26"/>
        <end position="123"/>
    </location>
</feature>
<protein>
    <recommendedName>
        <fullName evidence="2">Response regulatory domain-containing protein</fullName>
    </recommendedName>
</protein>
<evidence type="ECO:0000313" key="3">
    <source>
        <dbReference type="EMBL" id="GGB47714.1"/>
    </source>
</evidence>
<proteinExistence type="predicted"/>
<dbReference type="SUPFAM" id="SSF52172">
    <property type="entry name" value="CheY-like"/>
    <property type="match status" value="1"/>
</dbReference>
<keyword evidence="1" id="KW-0597">Phosphoprotein</keyword>
<dbReference type="InterPro" id="IPR001789">
    <property type="entry name" value="Sig_transdc_resp-reg_receiver"/>
</dbReference>
<organism evidence="3 4">
    <name type="scientific">Oceanisphaera marina</name>
    <dbReference type="NCBI Taxonomy" id="2017550"/>
    <lineage>
        <taxon>Bacteria</taxon>
        <taxon>Pseudomonadati</taxon>
        <taxon>Pseudomonadota</taxon>
        <taxon>Gammaproteobacteria</taxon>
        <taxon>Aeromonadales</taxon>
        <taxon>Aeromonadaceae</taxon>
        <taxon>Oceanisphaera</taxon>
    </lineage>
</organism>
<comment type="caution">
    <text evidence="3">The sequence shown here is derived from an EMBL/GenBank/DDBJ whole genome shotgun (WGS) entry which is preliminary data.</text>
</comment>
<dbReference type="EMBL" id="BMKE01000017">
    <property type="protein sequence ID" value="GGB47714.1"/>
    <property type="molecule type" value="Genomic_DNA"/>
</dbReference>
<sequence length="123" mass="13178">MEKRDVFEFADHKDETLEQKTDACWTVLSVDDDPAYQASLTYSLKGLNLHGRPISLLTAASAAEAATVLTQTPDIAVVLLDVVMEDDTAGLRLVGTIRETLGNMAIRIVLLTGQPGAAQQGHG</sequence>
<dbReference type="Gene3D" id="3.40.50.2300">
    <property type="match status" value="1"/>
</dbReference>
<keyword evidence="4" id="KW-1185">Reference proteome</keyword>
<dbReference type="RefSeq" id="WP_188630111.1">
    <property type="nucleotide sequence ID" value="NZ_BMKE01000017.1"/>
</dbReference>
<evidence type="ECO:0000259" key="2">
    <source>
        <dbReference type="PROSITE" id="PS50110"/>
    </source>
</evidence>
<dbReference type="Proteomes" id="UP000646152">
    <property type="component" value="Unassembled WGS sequence"/>
</dbReference>